<protein>
    <submittedName>
        <fullName evidence="7">O-antigen ligase domain-containing protein</fullName>
    </submittedName>
</protein>
<feature type="transmembrane region" description="Helical" evidence="5">
    <location>
        <begin position="60"/>
        <end position="85"/>
    </location>
</feature>
<dbReference type="InterPro" id="IPR051533">
    <property type="entry name" value="WaaL-like"/>
</dbReference>
<feature type="transmembrane region" description="Helical" evidence="5">
    <location>
        <begin position="129"/>
        <end position="146"/>
    </location>
</feature>
<comment type="caution">
    <text evidence="7">The sequence shown here is derived from an EMBL/GenBank/DDBJ whole genome shotgun (WGS) entry which is preliminary data.</text>
</comment>
<name>A0A7C6A9S1_UNCW3</name>
<keyword evidence="7" id="KW-0436">Ligase</keyword>
<feature type="transmembrane region" description="Helical" evidence="5">
    <location>
        <begin position="316"/>
        <end position="340"/>
    </location>
</feature>
<evidence type="ECO:0000256" key="5">
    <source>
        <dbReference type="SAM" id="Phobius"/>
    </source>
</evidence>
<keyword evidence="3 5" id="KW-1133">Transmembrane helix</keyword>
<organism evidence="7">
    <name type="scientific">candidate division WOR-3 bacterium</name>
    <dbReference type="NCBI Taxonomy" id="2052148"/>
    <lineage>
        <taxon>Bacteria</taxon>
        <taxon>Bacteria division WOR-3</taxon>
    </lineage>
</organism>
<evidence type="ECO:0000259" key="6">
    <source>
        <dbReference type="Pfam" id="PF04932"/>
    </source>
</evidence>
<feature type="transmembrane region" description="Helical" evidence="5">
    <location>
        <begin position="393"/>
        <end position="413"/>
    </location>
</feature>
<reference evidence="7" key="1">
    <citation type="journal article" date="2020" name="mSystems">
        <title>Genome- and Community-Level Interaction Insights into Carbon Utilization and Element Cycling Functions of Hydrothermarchaeota in Hydrothermal Sediment.</title>
        <authorList>
            <person name="Zhou Z."/>
            <person name="Liu Y."/>
            <person name="Xu W."/>
            <person name="Pan J."/>
            <person name="Luo Z.H."/>
            <person name="Li M."/>
        </authorList>
    </citation>
    <scope>NUCLEOTIDE SEQUENCE [LARGE SCALE GENOMIC DNA]</scope>
    <source>
        <strain evidence="7">SpSt-876</strain>
    </source>
</reference>
<feature type="transmembrane region" description="Helical" evidence="5">
    <location>
        <begin position="97"/>
        <end position="117"/>
    </location>
</feature>
<dbReference type="AlphaFoldDB" id="A0A7C6A9S1"/>
<feature type="transmembrane region" description="Helical" evidence="5">
    <location>
        <begin position="286"/>
        <end position="304"/>
    </location>
</feature>
<gene>
    <name evidence="7" type="ORF">ENW73_07175</name>
</gene>
<keyword evidence="4 5" id="KW-0472">Membrane</keyword>
<evidence type="ECO:0000256" key="4">
    <source>
        <dbReference type="ARBA" id="ARBA00023136"/>
    </source>
</evidence>
<proteinExistence type="predicted"/>
<dbReference type="PANTHER" id="PTHR37422">
    <property type="entry name" value="TEICHURONIC ACID BIOSYNTHESIS PROTEIN TUAE"/>
    <property type="match status" value="1"/>
</dbReference>
<dbReference type="GO" id="GO:0016020">
    <property type="term" value="C:membrane"/>
    <property type="evidence" value="ECO:0007669"/>
    <property type="project" value="UniProtKB-SubCell"/>
</dbReference>
<feature type="transmembrane region" description="Helical" evidence="5">
    <location>
        <begin position="455"/>
        <end position="476"/>
    </location>
</feature>
<dbReference type="PANTHER" id="PTHR37422:SF13">
    <property type="entry name" value="LIPOPOLYSACCHARIDE BIOSYNTHESIS PROTEIN PA4999-RELATED"/>
    <property type="match status" value="1"/>
</dbReference>
<feature type="domain" description="O-antigen ligase-related" evidence="6">
    <location>
        <begin position="271"/>
        <end position="409"/>
    </location>
</feature>
<feature type="transmembrane region" description="Helical" evidence="5">
    <location>
        <begin position="28"/>
        <end position="48"/>
    </location>
</feature>
<evidence type="ECO:0000256" key="2">
    <source>
        <dbReference type="ARBA" id="ARBA00022692"/>
    </source>
</evidence>
<dbReference type="Pfam" id="PF04932">
    <property type="entry name" value="Wzy_C"/>
    <property type="match status" value="1"/>
</dbReference>
<evidence type="ECO:0000256" key="3">
    <source>
        <dbReference type="ARBA" id="ARBA00022989"/>
    </source>
</evidence>
<comment type="subcellular location">
    <subcellularLocation>
        <location evidence="1">Membrane</location>
        <topology evidence="1">Multi-pass membrane protein</topology>
    </subcellularLocation>
</comment>
<keyword evidence="2 5" id="KW-0812">Transmembrane</keyword>
<feature type="transmembrane region" description="Helical" evidence="5">
    <location>
        <begin position="235"/>
        <end position="254"/>
    </location>
</feature>
<dbReference type="InterPro" id="IPR007016">
    <property type="entry name" value="O-antigen_ligase-rel_domated"/>
</dbReference>
<accession>A0A7C6A9S1</accession>
<dbReference type="EMBL" id="DTLI01000168">
    <property type="protein sequence ID" value="HHS52628.1"/>
    <property type="molecule type" value="Genomic_DNA"/>
</dbReference>
<feature type="transmembrane region" description="Helical" evidence="5">
    <location>
        <begin position="190"/>
        <end position="209"/>
    </location>
</feature>
<feature type="transmembrane region" description="Helical" evidence="5">
    <location>
        <begin position="158"/>
        <end position="178"/>
    </location>
</feature>
<sequence length="497" mass="55115">MASFMTDRVTVFTDNRSSWVIYPRWNRLLLAIVGLSAFGGLIGLAKVFTFAPLVTLSAVVGIILFVISFLKPVLGLLLWAGLLGFQVETYSTLGVNIAPADLILIALLLNIILRILLKKITIPKTRTAKWLLGLIIIFTIGLLKTLKTFGYLPRYAIFNKYLGFCLLIASYYMIVTIVNNRQILASILQALFITGVIVNYIVLCPYLLYVTKIGSGLLLKSIIPIVIEGGRLRGFLLDPNAYGGFVALLLIYALSGKTQGLAPRALEGLNIFSLTAGLFFTFSRSAWLGFIIGFLVILYSTGIGRFRIQFKVLPSAFRILVMLGLGIAIVGFLAILLRILNLDSRFLVFRDFTLTQRLALIDNGWRLFTQSPIFGIGLGAFHELAPTIIHNSYIWVLVEMGPFALILLLALFVQAVSNCLAVSDESTLCPQRGACVHPPKVDWTNRAWEDGHRNFVFCCAGLFALYGIGLGIEVLYQRHLWLLFGLADCLRRDSHPL</sequence>
<feature type="transmembrane region" description="Helical" evidence="5">
    <location>
        <begin position="261"/>
        <end position="280"/>
    </location>
</feature>
<dbReference type="GO" id="GO:0016874">
    <property type="term" value="F:ligase activity"/>
    <property type="evidence" value="ECO:0007669"/>
    <property type="project" value="UniProtKB-KW"/>
</dbReference>
<evidence type="ECO:0000313" key="7">
    <source>
        <dbReference type="EMBL" id="HHS52628.1"/>
    </source>
</evidence>
<evidence type="ECO:0000256" key="1">
    <source>
        <dbReference type="ARBA" id="ARBA00004141"/>
    </source>
</evidence>